<dbReference type="EnsemblMetazoa" id="BGLB023954-RA">
    <property type="protein sequence ID" value="BGLB023954-PA"/>
    <property type="gene ID" value="BGLB023954"/>
</dbReference>
<reference evidence="3" key="1">
    <citation type="submission" date="2020-05" db="UniProtKB">
        <authorList>
            <consortium name="EnsemblMetazoa"/>
        </authorList>
    </citation>
    <scope>IDENTIFICATION</scope>
    <source>
        <strain evidence="3">BB02</strain>
    </source>
</reference>
<accession>A0A2C9KVK3</accession>
<proteinExistence type="predicted"/>
<evidence type="ECO:0000313" key="4">
    <source>
        <dbReference type="Proteomes" id="UP000076420"/>
    </source>
</evidence>
<sequence>MHYLTSQLLTCISYAMILLLGRFSETNSSATPTARFNDSMNSLVENKTPQTNTLSPQTNTPAPQTNNPAPQANTPTPQANTLTPQANTPTPQANTLTPQTNTPAPQANTTAPHTPYTSDLAPAEDPEVIQWLEVMSWSSDDKCKQAVRERYATTEFSELNCGSIYLFNIHAADYFNCAEDEKCQMLKHFCKKSPEAQDLLIRNEIQKCSGKPQNLNHSVT</sequence>
<dbReference type="VEuPathDB" id="VectorBase:BGLB023954"/>
<dbReference type="EnsemblMetazoa" id="BGLB023954-RB">
    <property type="protein sequence ID" value="BGLB023954-PB"/>
    <property type="gene ID" value="BGLB023954"/>
</dbReference>
<feature type="signal peptide" evidence="2">
    <location>
        <begin position="1"/>
        <end position="28"/>
    </location>
</feature>
<evidence type="ECO:0000313" key="3">
    <source>
        <dbReference type="EnsemblMetazoa" id="BGLB023954-PB"/>
    </source>
</evidence>
<feature type="region of interest" description="Disordered" evidence="1">
    <location>
        <begin position="27"/>
        <end position="121"/>
    </location>
</feature>
<dbReference type="OrthoDB" id="10382808at2759"/>
<dbReference type="VEuPathDB" id="VectorBase:BGLAX_052377"/>
<dbReference type="AlphaFoldDB" id="A0A2C9KVK3"/>
<dbReference type="RefSeq" id="XP_013087303.2">
    <property type="nucleotide sequence ID" value="XM_013231849.2"/>
</dbReference>
<evidence type="ECO:0000256" key="2">
    <source>
        <dbReference type="SAM" id="SignalP"/>
    </source>
</evidence>
<dbReference type="Proteomes" id="UP000076420">
    <property type="component" value="Unassembled WGS sequence"/>
</dbReference>
<keyword evidence="2" id="KW-0732">Signal</keyword>
<name>A0A2C9KVK3_BIOGL</name>
<feature type="compositionally biased region" description="Polar residues" evidence="1">
    <location>
        <begin position="27"/>
        <end position="55"/>
    </location>
</feature>
<feature type="compositionally biased region" description="Low complexity" evidence="1">
    <location>
        <begin position="56"/>
        <end position="115"/>
    </location>
</feature>
<feature type="chain" id="PRO_5014285043" evidence="2">
    <location>
        <begin position="29"/>
        <end position="220"/>
    </location>
</feature>
<gene>
    <name evidence="3" type="primary">106071695</name>
</gene>
<evidence type="ECO:0000256" key="1">
    <source>
        <dbReference type="SAM" id="MobiDB-lite"/>
    </source>
</evidence>
<dbReference type="KEGG" id="bgt:106071695"/>
<protein>
    <submittedName>
        <fullName evidence="3">Uncharacterized protein</fullName>
    </submittedName>
</protein>
<organism evidence="3 4">
    <name type="scientific">Biomphalaria glabrata</name>
    <name type="common">Bloodfluke planorb</name>
    <name type="synonym">Freshwater snail</name>
    <dbReference type="NCBI Taxonomy" id="6526"/>
    <lineage>
        <taxon>Eukaryota</taxon>
        <taxon>Metazoa</taxon>
        <taxon>Spiralia</taxon>
        <taxon>Lophotrochozoa</taxon>
        <taxon>Mollusca</taxon>
        <taxon>Gastropoda</taxon>
        <taxon>Heterobranchia</taxon>
        <taxon>Euthyneura</taxon>
        <taxon>Panpulmonata</taxon>
        <taxon>Hygrophila</taxon>
        <taxon>Lymnaeoidea</taxon>
        <taxon>Planorbidae</taxon>
        <taxon>Biomphalaria</taxon>
    </lineage>
</organism>